<reference evidence="1" key="1">
    <citation type="submission" date="2021-05" db="EMBL/GenBank/DDBJ databases">
        <authorList>
            <person name="Alioto T."/>
            <person name="Alioto T."/>
            <person name="Gomez Garrido J."/>
        </authorList>
    </citation>
    <scope>NUCLEOTIDE SEQUENCE</scope>
</reference>
<dbReference type="EMBL" id="HBUF01586146">
    <property type="protein sequence ID" value="CAG6771863.1"/>
    <property type="molecule type" value="Transcribed_RNA"/>
</dbReference>
<name>A0A8D9ASD2_9HEMI</name>
<organism evidence="1">
    <name type="scientific">Cacopsylla melanoneura</name>
    <dbReference type="NCBI Taxonomy" id="428564"/>
    <lineage>
        <taxon>Eukaryota</taxon>
        <taxon>Metazoa</taxon>
        <taxon>Ecdysozoa</taxon>
        <taxon>Arthropoda</taxon>
        <taxon>Hexapoda</taxon>
        <taxon>Insecta</taxon>
        <taxon>Pterygota</taxon>
        <taxon>Neoptera</taxon>
        <taxon>Paraneoptera</taxon>
        <taxon>Hemiptera</taxon>
        <taxon>Sternorrhyncha</taxon>
        <taxon>Psylloidea</taxon>
        <taxon>Psyllidae</taxon>
        <taxon>Psyllinae</taxon>
        <taxon>Cacopsylla</taxon>
    </lineage>
</organism>
<proteinExistence type="predicted"/>
<accession>A0A8D9ASD2</accession>
<dbReference type="AlphaFoldDB" id="A0A8D9ASD2"/>
<sequence length="133" mass="15128">MGGGGGDELRHKDWRIFEWIVEIKVGQFFEHGPVEIFNWHPSSFGNSGNVVPIDPSAVERHVATSLFEGKVPFLAERKIILVEFDGGLDVVFVLVIQTFFGFCTLTETSSWELSLEFYTFSNIVYILLHLFDI</sequence>
<evidence type="ECO:0000313" key="1">
    <source>
        <dbReference type="EMBL" id="CAG6771863.1"/>
    </source>
</evidence>
<protein>
    <submittedName>
        <fullName evidence="1">Uncharacterized protein</fullName>
    </submittedName>
</protein>